<reference evidence="1 2" key="1">
    <citation type="submission" date="2024-10" db="EMBL/GenBank/DDBJ databases">
        <title>Updated reference genomes for cyclostephanoid diatoms.</title>
        <authorList>
            <person name="Roberts W.R."/>
            <person name="Alverson A.J."/>
        </authorList>
    </citation>
    <scope>NUCLEOTIDE SEQUENCE [LARGE SCALE GENOMIC DNA]</scope>
    <source>
        <strain evidence="1 2">AJA228-03</strain>
    </source>
</reference>
<name>A0ABD3R1Q5_9STRA</name>
<dbReference type="InterPro" id="IPR036514">
    <property type="entry name" value="SGNH_hydro_sf"/>
</dbReference>
<keyword evidence="2" id="KW-1185">Reference proteome</keyword>
<organism evidence="1 2">
    <name type="scientific">Cyclostephanos tholiformis</name>
    <dbReference type="NCBI Taxonomy" id="382380"/>
    <lineage>
        <taxon>Eukaryota</taxon>
        <taxon>Sar</taxon>
        <taxon>Stramenopiles</taxon>
        <taxon>Ochrophyta</taxon>
        <taxon>Bacillariophyta</taxon>
        <taxon>Coscinodiscophyceae</taxon>
        <taxon>Thalassiosirophycidae</taxon>
        <taxon>Stephanodiscales</taxon>
        <taxon>Stephanodiscaceae</taxon>
        <taxon>Cyclostephanos</taxon>
    </lineage>
</organism>
<dbReference type="AlphaFoldDB" id="A0ABD3R1Q5"/>
<proteinExistence type="predicted"/>
<evidence type="ECO:0000313" key="1">
    <source>
        <dbReference type="EMBL" id="KAL3806889.1"/>
    </source>
</evidence>
<sequence>MNDDHPPGGAGARVAFLGNSMQYYNDCPRFLVNLGKGAISFQDSCFRGGASLSSLWEDGNGMDRKFATPNAATRKMVDDGEGGRREVVVYDVGEPTVLALLDRNIDDVDDGSAGGIGRCAEGGRWNYVVMNDHSQGPARFVGRMAAVEVLREKYLPLILRNRATPIIIETFAYRYHGIDDSSDLGSTTREFQMRVSDGVKSYVEALRSDWGNAPGSIVPRIAPVGTAFLRVHDEDHELWEGLFDPYDNFHPSPSGTFLQGCVLHWTMFGSPPPLPLTDDDIAELWRDARVMHDIRDGPIGPPLPSVKAAEYLWNVAREICSLDSSPM</sequence>
<protein>
    <submittedName>
        <fullName evidence="1">Uncharacterized protein</fullName>
    </submittedName>
</protein>
<evidence type="ECO:0000313" key="2">
    <source>
        <dbReference type="Proteomes" id="UP001530377"/>
    </source>
</evidence>
<dbReference type="Proteomes" id="UP001530377">
    <property type="component" value="Unassembled WGS sequence"/>
</dbReference>
<dbReference type="EMBL" id="JALLPB020000709">
    <property type="protein sequence ID" value="KAL3806889.1"/>
    <property type="molecule type" value="Genomic_DNA"/>
</dbReference>
<gene>
    <name evidence="1" type="ORF">ACHAXA_009584</name>
</gene>
<accession>A0ABD3R1Q5</accession>
<dbReference type="Gene3D" id="3.40.50.1110">
    <property type="entry name" value="SGNH hydrolase"/>
    <property type="match status" value="1"/>
</dbReference>
<comment type="caution">
    <text evidence="1">The sequence shown here is derived from an EMBL/GenBank/DDBJ whole genome shotgun (WGS) entry which is preliminary data.</text>
</comment>